<proteinExistence type="inferred from homology"/>
<dbReference type="InterPro" id="IPR023753">
    <property type="entry name" value="FAD/NAD-binding_dom"/>
</dbReference>
<dbReference type="GO" id="GO:0008757">
    <property type="term" value="F:S-adenosylmethionine-dependent methyltransferase activity"/>
    <property type="evidence" value="ECO:0007669"/>
    <property type="project" value="InterPro"/>
</dbReference>
<evidence type="ECO:0000256" key="4">
    <source>
        <dbReference type="SAM" id="MobiDB-lite"/>
    </source>
</evidence>
<dbReference type="InterPro" id="IPR036188">
    <property type="entry name" value="FAD/NAD-bd_sf"/>
</dbReference>
<dbReference type="SUPFAM" id="SSF74788">
    <property type="entry name" value="Cullin repeat-like"/>
    <property type="match status" value="1"/>
</dbReference>
<dbReference type="EMBL" id="CM000782">
    <property type="protein sequence ID" value="AQK78535.1"/>
    <property type="molecule type" value="Genomic_DNA"/>
</dbReference>
<protein>
    <submittedName>
        <fullName evidence="7">Exocyst complex component EXO84B</fullName>
    </submittedName>
</protein>
<dbReference type="SUPFAM" id="SSF51905">
    <property type="entry name" value="FAD/NAD(P)-binding domain"/>
    <property type="match status" value="1"/>
</dbReference>
<comment type="similarity">
    <text evidence="1">Belongs to the EXO84 family.</text>
</comment>
<dbReference type="eggNOG" id="KOG2215">
    <property type="taxonomic scope" value="Eukaryota"/>
</dbReference>
<evidence type="ECO:0000256" key="1">
    <source>
        <dbReference type="ARBA" id="ARBA00007210"/>
    </source>
</evidence>
<dbReference type="STRING" id="4577.A0A1D6LF14"/>
<dbReference type="AlphaFoldDB" id="A0A1D6LF14"/>
<dbReference type="ExpressionAtlas" id="A0A1D6LF14">
    <property type="expression patterns" value="baseline and differential"/>
</dbReference>
<dbReference type="PANTHER" id="PTHR21426:SF12">
    <property type="entry name" value="EXOCYST COMPLEX COMPONENT 8"/>
    <property type="match status" value="1"/>
</dbReference>
<reference evidence="7" key="1">
    <citation type="submission" date="2015-12" db="EMBL/GenBank/DDBJ databases">
        <title>Update maize B73 reference genome by single molecule sequencing technologies.</title>
        <authorList>
            <consortium name="Maize Genome Sequencing Project"/>
            <person name="Ware D."/>
        </authorList>
    </citation>
    <scope>NUCLEOTIDE SEQUENCE</scope>
    <source>
        <tissue evidence="7">Seedling</tissue>
    </source>
</reference>
<organism evidence="7">
    <name type="scientific">Zea mays</name>
    <name type="common">Maize</name>
    <dbReference type="NCBI Taxonomy" id="4577"/>
    <lineage>
        <taxon>Eukaryota</taxon>
        <taxon>Viridiplantae</taxon>
        <taxon>Streptophyta</taxon>
        <taxon>Embryophyta</taxon>
        <taxon>Tracheophyta</taxon>
        <taxon>Spermatophyta</taxon>
        <taxon>Magnoliopsida</taxon>
        <taxon>Liliopsida</taxon>
        <taxon>Poales</taxon>
        <taxon>Poaceae</taxon>
        <taxon>PACMAD clade</taxon>
        <taxon>Panicoideae</taxon>
        <taxon>Andropogonodae</taxon>
        <taxon>Andropogoneae</taxon>
        <taxon>Tripsacinae</taxon>
        <taxon>Zea</taxon>
    </lineage>
</organism>
<keyword evidence="2" id="KW-0813">Transport</keyword>
<dbReference type="Gene3D" id="3.40.50.150">
    <property type="entry name" value="Vaccinia Virus protein VP39"/>
    <property type="match status" value="1"/>
</dbReference>
<feature type="region of interest" description="Disordered" evidence="4">
    <location>
        <begin position="69"/>
        <end position="122"/>
    </location>
</feature>
<dbReference type="InterPro" id="IPR033961">
    <property type="entry name" value="Exo84"/>
</dbReference>
<feature type="compositionally biased region" description="Low complexity" evidence="4">
    <location>
        <begin position="79"/>
        <end position="108"/>
    </location>
</feature>
<dbReference type="InterPro" id="IPR016159">
    <property type="entry name" value="Cullin_repeat-like_dom_sf"/>
</dbReference>
<dbReference type="PaxDb" id="4577-GRMZM2G042506_P01"/>
<feature type="compositionally biased region" description="Polar residues" evidence="4">
    <location>
        <begin position="109"/>
        <end position="118"/>
    </location>
</feature>
<evidence type="ECO:0000259" key="5">
    <source>
        <dbReference type="Pfam" id="PF07992"/>
    </source>
</evidence>
<evidence type="ECO:0000256" key="3">
    <source>
        <dbReference type="ARBA" id="ARBA00022483"/>
    </source>
</evidence>
<dbReference type="SUPFAM" id="SSF53335">
    <property type="entry name" value="S-adenosyl-L-methionine-dependent methyltransferases"/>
    <property type="match status" value="1"/>
</dbReference>
<name>A0A1D6LF14_MAIZE</name>
<dbReference type="SMR" id="A0A1D6LF14"/>
<accession>A0A1D6LF14</accession>
<dbReference type="eggNOG" id="KOG3283">
    <property type="taxonomic scope" value="Eukaryota"/>
</dbReference>
<evidence type="ECO:0000256" key="2">
    <source>
        <dbReference type="ARBA" id="ARBA00022448"/>
    </source>
</evidence>
<dbReference type="GO" id="GO:0016491">
    <property type="term" value="F:oxidoreductase activity"/>
    <property type="evidence" value="ECO:0007669"/>
    <property type="project" value="InterPro"/>
</dbReference>
<evidence type="ECO:0000259" key="6">
    <source>
        <dbReference type="Pfam" id="PF08241"/>
    </source>
</evidence>
<gene>
    <name evidence="7" type="ORF">ZEAMMB73_Zm00001d035209</name>
</gene>
<dbReference type="PANTHER" id="PTHR21426">
    <property type="entry name" value="EXOCYST COMPLEX COMPONENT 8"/>
    <property type="match status" value="1"/>
</dbReference>
<evidence type="ECO:0000313" key="7">
    <source>
        <dbReference type="EMBL" id="AQK78535.1"/>
    </source>
</evidence>
<dbReference type="InterPro" id="IPR029063">
    <property type="entry name" value="SAM-dependent_MTases_sf"/>
</dbReference>
<feature type="domain" description="Methyltransferase type 11" evidence="6">
    <location>
        <begin position="273"/>
        <end position="314"/>
    </location>
</feature>
<sequence>MEFAAALVANRMKVIVVFPGKHLMANLFTPKIAEFYENYYASKGVTFIKGTAVSSLQISSEKVTAAILRDGRRLPADMPRSTAPRSSSTGRPSSSSPTLTTPTSTVPRNRSSVPSGSRRTPIETHAKQCHFRLASCAAGGGLRTTAECVKIAIGYSDLLEARGLSLSSVLMKQFRPSVEQALDSNLRRIEESTAALAAADDWILTYPPTGIRPLARSSGNLALQPKLSSSAHRFNSMVQDFFGDVGPLVSLQLGGSAMDGLLKIFNSYVNDILDIGCSVGVSTRYLTEKFPSAQAVGLDLSPYFLVVAAQKEEKLSRPKPIR</sequence>
<dbReference type="Gene3D" id="3.50.50.60">
    <property type="entry name" value="FAD/NAD(P)-binding domain"/>
    <property type="match status" value="1"/>
</dbReference>
<dbReference type="GO" id="GO:0006887">
    <property type="term" value="P:exocytosis"/>
    <property type="evidence" value="ECO:0007669"/>
    <property type="project" value="UniProtKB-KW"/>
</dbReference>
<dbReference type="InParanoid" id="A0A1D6LF14"/>
<dbReference type="Pfam" id="PF08241">
    <property type="entry name" value="Methyltransf_11"/>
    <property type="match status" value="1"/>
</dbReference>
<dbReference type="CDD" id="cd02440">
    <property type="entry name" value="AdoMet_MTases"/>
    <property type="match status" value="1"/>
</dbReference>
<dbReference type="GO" id="GO:0000145">
    <property type="term" value="C:exocyst"/>
    <property type="evidence" value="ECO:0007669"/>
    <property type="project" value="InterPro"/>
</dbReference>
<dbReference type="eggNOG" id="KOG1336">
    <property type="taxonomic scope" value="Eukaryota"/>
</dbReference>
<dbReference type="EMBL" id="CM000782">
    <property type="protein sequence ID" value="AQK78536.1"/>
    <property type="molecule type" value="Genomic_DNA"/>
</dbReference>
<keyword evidence="3" id="KW-0268">Exocytosis</keyword>
<dbReference type="Pfam" id="PF07992">
    <property type="entry name" value="Pyr_redox_2"/>
    <property type="match status" value="1"/>
</dbReference>
<dbReference type="InterPro" id="IPR013216">
    <property type="entry name" value="Methyltransf_11"/>
</dbReference>
<feature type="domain" description="FAD/NAD(P)-binding" evidence="5">
    <location>
        <begin position="1"/>
        <end position="78"/>
    </location>
</feature>